<comment type="caution">
    <text evidence="1">The sequence shown here is derived from an EMBL/GenBank/DDBJ whole genome shotgun (WGS) entry which is preliminary data.</text>
</comment>
<keyword evidence="1" id="KW-0378">Hydrolase</keyword>
<dbReference type="PANTHER" id="PTHR10000:SF8">
    <property type="entry name" value="HAD SUPERFAMILY HYDROLASE-LIKE, TYPE 3"/>
    <property type="match status" value="1"/>
</dbReference>
<organism evidence="1 2">
    <name type="scientific">Micrococcus flavus</name>
    <dbReference type="NCBI Taxonomy" id="384602"/>
    <lineage>
        <taxon>Bacteria</taxon>
        <taxon>Bacillati</taxon>
        <taxon>Actinomycetota</taxon>
        <taxon>Actinomycetes</taxon>
        <taxon>Micrococcales</taxon>
        <taxon>Micrococcaceae</taxon>
        <taxon>Micrococcus</taxon>
    </lineage>
</organism>
<reference evidence="1 2" key="1">
    <citation type="submission" date="2020-08" db="EMBL/GenBank/DDBJ databases">
        <title>Sequencing the genomes of 1000 actinobacteria strains.</title>
        <authorList>
            <person name="Klenk H.-P."/>
        </authorList>
    </citation>
    <scope>NUCLEOTIDE SEQUENCE [LARGE SCALE GENOMIC DNA]</scope>
    <source>
        <strain evidence="1 2">DSM 19079</strain>
    </source>
</reference>
<dbReference type="SUPFAM" id="SSF56784">
    <property type="entry name" value="HAD-like"/>
    <property type="match status" value="1"/>
</dbReference>
<dbReference type="NCBIfam" id="TIGR01484">
    <property type="entry name" value="HAD-SF-IIB"/>
    <property type="match status" value="1"/>
</dbReference>
<accession>A0A4Y8WYI5</accession>
<dbReference type="AlphaFoldDB" id="A0A4Y8WYI5"/>
<dbReference type="InterPro" id="IPR006379">
    <property type="entry name" value="HAD-SF_hydro_IIB"/>
</dbReference>
<dbReference type="EMBL" id="JACHMC010000001">
    <property type="protein sequence ID" value="MBB4883900.1"/>
    <property type="molecule type" value="Genomic_DNA"/>
</dbReference>
<evidence type="ECO:0000313" key="1">
    <source>
        <dbReference type="EMBL" id="MBB4883900.1"/>
    </source>
</evidence>
<protein>
    <submittedName>
        <fullName evidence="1">HAD superfamily hydrolase (TIGR01484 family)</fullName>
    </submittedName>
</protein>
<dbReference type="Gene3D" id="3.40.50.1000">
    <property type="entry name" value="HAD superfamily/HAD-like"/>
    <property type="match status" value="1"/>
</dbReference>
<gene>
    <name evidence="1" type="ORF">BJ976_002251</name>
</gene>
<dbReference type="Proteomes" id="UP000560081">
    <property type="component" value="Unassembled WGS sequence"/>
</dbReference>
<dbReference type="GO" id="GO:0000287">
    <property type="term" value="F:magnesium ion binding"/>
    <property type="evidence" value="ECO:0007669"/>
    <property type="project" value="TreeGrafter"/>
</dbReference>
<keyword evidence="2" id="KW-1185">Reference proteome</keyword>
<dbReference type="InterPro" id="IPR036412">
    <property type="entry name" value="HAD-like_sf"/>
</dbReference>
<dbReference type="GO" id="GO:0005829">
    <property type="term" value="C:cytosol"/>
    <property type="evidence" value="ECO:0007669"/>
    <property type="project" value="TreeGrafter"/>
</dbReference>
<dbReference type="GO" id="GO:0016791">
    <property type="term" value="F:phosphatase activity"/>
    <property type="evidence" value="ECO:0007669"/>
    <property type="project" value="TreeGrafter"/>
</dbReference>
<sequence>MRIAALDVDGTLLFEDRIAPETVAAVRDWRAAGHLAVAATGRSIAAFELAQRGGPVEVDYGILATGAVVVDAAGEVLHRRTLSRATVRAVLEEVRGMPEVVAYGSAVGRADGRFFSTRTDGRGHALLREVRELGPDAADAEDFISMPVWIPDDAERRRVADWVETTFDDAVVQVNEHFADILPVGSTKGDALGWLVTHLGVPREEVELLTFGDSWNDLSMHAVADRSFSFPWSPAPVRAATHEVVDSVAEALPRLI</sequence>
<dbReference type="InterPro" id="IPR023214">
    <property type="entry name" value="HAD_sf"/>
</dbReference>
<dbReference type="PANTHER" id="PTHR10000">
    <property type="entry name" value="PHOSPHOSERINE PHOSPHATASE"/>
    <property type="match status" value="1"/>
</dbReference>
<name>A0A4Y8WYI5_9MICC</name>
<dbReference type="RefSeq" id="WP_135030456.1">
    <property type="nucleotide sequence ID" value="NZ_BMLA01000007.1"/>
</dbReference>
<dbReference type="OrthoDB" id="9806027at2"/>
<dbReference type="Pfam" id="PF08282">
    <property type="entry name" value="Hydrolase_3"/>
    <property type="match status" value="1"/>
</dbReference>
<evidence type="ECO:0000313" key="2">
    <source>
        <dbReference type="Proteomes" id="UP000560081"/>
    </source>
</evidence>
<dbReference type="Gene3D" id="3.30.1240.10">
    <property type="match status" value="1"/>
</dbReference>
<proteinExistence type="predicted"/>